<proteinExistence type="predicted"/>
<sequence>MYFNLLLARIIPAWLTQINNYVYFGVLSKIVLYNLFSSHTSQSKSQLGL</sequence>
<dbReference type="EMBL" id="AP018050">
    <property type="protein sequence ID" value="BBA29488.1"/>
    <property type="molecule type" value="Genomic_DNA"/>
</dbReference>
<accession>A0A250KIH6</accession>
<name>A0A250KIH6_9BACT</name>
<evidence type="ECO:0000313" key="1">
    <source>
        <dbReference type="EMBL" id="BBA29488.1"/>
    </source>
</evidence>
<dbReference type="Proteomes" id="UP000267517">
    <property type="component" value="Chromosome II"/>
</dbReference>
<evidence type="ECO:0000313" key="2">
    <source>
        <dbReference type="Proteomes" id="UP000267517"/>
    </source>
</evidence>
<protein>
    <submittedName>
        <fullName evidence="1">Uncharacterized protein</fullName>
    </submittedName>
</protein>
<gene>
    <name evidence="1" type="ORF">PMEL_200001</name>
</gene>
<reference evidence="1 2" key="1">
    <citation type="submission" date="2017-05" db="EMBL/GenBank/DDBJ databases">
        <title>whole genome sequence of Prevotella melaninogenica GAI 07411.</title>
        <authorList>
            <person name="Kondo Y."/>
            <person name="Hoshino T."/>
        </authorList>
    </citation>
    <scope>NUCLEOTIDE SEQUENCE [LARGE SCALE GENOMIC DNA]</scope>
    <source>
        <strain evidence="1 2">GAI 07411</strain>
    </source>
</reference>
<organism evidence="1 2">
    <name type="scientific">Prevotella melaninogenica</name>
    <dbReference type="NCBI Taxonomy" id="28132"/>
    <lineage>
        <taxon>Bacteria</taxon>
        <taxon>Pseudomonadati</taxon>
        <taxon>Bacteroidota</taxon>
        <taxon>Bacteroidia</taxon>
        <taxon>Bacteroidales</taxon>
        <taxon>Prevotellaceae</taxon>
        <taxon>Prevotella</taxon>
    </lineage>
</organism>
<dbReference type="AlphaFoldDB" id="A0A250KIH6"/>